<dbReference type="Proteomes" id="UP001229651">
    <property type="component" value="Unassembled WGS sequence"/>
</dbReference>
<gene>
    <name evidence="1" type="ORF">FB470_002592</name>
</gene>
<organism evidence="1 2">
    <name type="scientific">Amycolatopsis thermophila</name>
    <dbReference type="NCBI Taxonomy" id="206084"/>
    <lineage>
        <taxon>Bacteria</taxon>
        <taxon>Bacillati</taxon>
        <taxon>Actinomycetota</taxon>
        <taxon>Actinomycetes</taxon>
        <taxon>Pseudonocardiales</taxon>
        <taxon>Pseudonocardiaceae</taxon>
        <taxon>Amycolatopsis</taxon>
    </lineage>
</organism>
<sequence>MSSKPAETLRVGDWVVLHDGRPAPVRKLTHTASGVTILTDHLRVTWRDRMEVPVVVGGGR</sequence>
<proteinExistence type="predicted"/>
<comment type="caution">
    <text evidence="1">The sequence shown here is derived from an EMBL/GenBank/DDBJ whole genome shotgun (WGS) entry which is preliminary data.</text>
</comment>
<dbReference type="EMBL" id="JAUSUT010000001">
    <property type="protein sequence ID" value="MDQ0378598.1"/>
    <property type="molecule type" value="Genomic_DNA"/>
</dbReference>
<evidence type="ECO:0000313" key="1">
    <source>
        <dbReference type="EMBL" id="MDQ0378598.1"/>
    </source>
</evidence>
<name>A0ABU0ETK2_9PSEU</name>
<reference evidence="1 2" key="1">
    <citation type="submission" date="2023-07" db="EMBL/GenBank/DDBJ databases">
        <title>Sequencing the genomes of 1000 actinobacteria strains.</title>
        <authorList>
            <person name="Klenk H.-P."/>
        </authorList>
    </citation>
    <scope>NUCLEOTIDE SEQUENCE [LARGE SCALE GENOMIC DNA]</scope>
    <source>
        <strain evidence="1 2">DSM 45805</strain>
    </source>
</reference>
<evidence type="ECO:0008006" key="3">
    <source>
        <dbReference type="Google" id="ProtNLM"/>
    </source>
</evidence>
<evidence type="ECO:0000313" key="2">
    <source>
        <dbReference type="Proteomes" id="UP001229651"/>
    </source>
</evidence>
<protein>
    <recommendedName>
        <fullName evidence="3">DUF1918 domain-containing protein</fullName>
    </recommendedName>
</protein>
<dbReference type="RefSeq" id="WP_306991431.1">
    <property type="nucleotide sequence ID" value="NZ_JAUSUT010000001.1"/>
</dbReference>
<keyword evidence="2" id="KW-1185">Reference proteome</keyword>
<accession>A0ABU0ETK2</accession>